<dbReference type="RefSeq" id="WP_009725088.1">
    <property type="nucleotide sequence ID" value="NZ_APHR01000001.1"/>
</dbReference>
<keyword evidence="1" id="KW-0175">Coiled coil</keyword>
<keyword evidence="4" id="KW-1185">Reference proteome</keyword>
<dbReference type="GO" id="GO:0005886">
    <property type="term" value="C:plasma membrane"/>
    <property type="evidence" value="ECO:0007669"/>
    <property type="project" value="TreeGrafter"/>
</dbReference>
<dbReference type="PATRIC" id="fig|1286106.3.peg.12"/>
<dbReference type="PANTHER" id="PTHR32309:SF13">
    <property type="entry name" value="FERRIC ENTEROBACTIN TRANSPORT PROTEIN FEPE"/>
    <property type="match status" value="1"/>
</dbReference>
<keyword evidence="2" id="KW-0472">Membrane</keyword>
<dbReference type="EMBL" id="APHR01000001">
    <property type="protein sequence ID" value="EMR14346.1"/>
    <property type="molecule type" value="Genomic_DNA"/>
</dbReference>
<dbReference type="GO" id="GO:0004713">
    <property type="term" value="F:protein tyrosine kinase activity"/>
    <property type="evidence" value="ECO:0007669"/>
    <property type="project" value="TreeGrafter"/>
</dbReference>
<dbReference type="OrthoDB" id="9795292at2"/>
<keyword evidence="2" id="KW-1133">Transmembrane helix</keyword>
<dbReference type="Proteomes" id="UP000012019">
    <property type="component" value="Unassembled WGS sequence"/>
</dbReference>
<evidence type="ECO:0000313" key="4">
    <source>
        <dbReference type="Proteomes" id="UP000012019"/>
    </source>
</evidence>
<organism evidence="3 4">
    <name type="scientific">Methylophaga lonarensis MPL</name>
    <dbReference type="NCBI Taxonomy" id="1286106"/>
    <lineage>
        <taxon>Bacteria</taxon>
        <taxon>Pseudomonadati</taxon>
        <taxon>Pseudomonadota</taxon>
        <taxon>Gammaproteobacteria</taxon>
        <taxon>Thiotrichales</taxon>
        <taxon>Piscirickettsiaceae</taxon>
        <taxon>Methylophaga</taxon>
    </lineage>
</organism>
<name>M7P4C3_9GAMM</name>
<reference evidence="3 4" key="1">
    <citation type="journal article" date="2013" name="Genome Announc.">
        <title>Draft Genome Sequence of Methylophaga lonarensis MPLT, a Haloalkaliphilic (Non-Methane-Utilizing) Methylotroph.</title>
        <authorList>
            <person name="Shetty S.A."/>
            <person name="Marathe N.P."/>
            <person name="Munot H."/>
            <person name="Antony C.P."/>
            <person name="Dhotre D.P."/>
            <person name="Murrell J.C."/>
            <person name="Shouche Y.S."/>
        </authorList>
    </citation>
    <scope>NUCLEOTIDE SEQUENCE [LARGE SCALE GENOMIC DNA]</scope>
    <source>
        <strain evidence="3 4">MPL</strain>
    </source>
</reference>
<evidence type="ECO:0000313" key="3">
    <source>
        <dbReference type="EMBL" id="EMR14346.1"/>
    </source>
</evidence>
<feature type="coiled-coil region" evidence="1">
    <location>
        <begin position="391"/>
        <end position="456"/>
    </location>
</feature>
<accession>M7P4C3</accession>
<sequence length="594" mass="67357">MEEEVKGLRDYWDILWRRKYWILIPGLILSAIAASVAYSLPATYKSEGLILIETQDIPADLVRTTVTSYADQRIEIIRQRLLTTANIMAIIERHNLYAEQRQAMTSNTAIVNSFRSNVSVQMVQANVTDPATGRARRASIAFRVSFMDQSPQVAQRVANDLVTEFLDENVRTRVDMAADTVTFLRDEGDRFQRQVRDIESRIAQFKNQHSDSLPELLQFNLTTIDGFQRELAANERQIAVNQDQILTLGMQLSAVDQYLPAGTSAAQGRTQPSSSQQRLDQLRLELNALKSRYAATHPDVLRVERQIETLQQELGVDGPTERTRVEAELESVRLDLQSARERYAESHPDIIALQGRVSSLETRLAELPVTAATTDVANVTNNSERPLNPLYIQITAQINAMERELGRLRTRQAELRALIEEYQARVQRTHLVQQEYTDLSRDHENTLAKYRELRAKQLAAELSQTLEAESKGESFTLIEPPVVPNTAEKPDRRKLTMMGVVASFGATGGLAFLYEMLFGGVRGYNAMTHALGRAPLVVIPIIPTERDRRRKRLKWTLLFIILIAAGIAAVAVFHFYVMHLEVFWFKLMNKLSLL</sequence>
<dbReference type="eggNOG" id="COG3206">
    <property type="taxonomic scope" value="Bacteria"/>
</dbReference>
<feature type="transmembrane region" description="Helical" evidence="2">
    <location>
        <begin position="555"/>
        <end position="577"/>
    </location>
</feature>
<dbReference type="AlphaFoldDB" id="M7P4C3"/>
<dbReference type="STRING" id="1286106.MPL1_00060"/>
<evidence type="ECO:0000256" key="2">
    <source>
        <dbReference type="SAM" id="Phobius"/>
    </source>
</evidence>
<feature type="transmembrane region" description="Helical" evidence="2">
    <location>
        <begin position="495"/>
        <end position="514"/>
    </location>
</feature>
<gene>
    <name evidence="3" type="ORF">MPL1_00060</name>
</gene>
<protein>
    <submittedName>
        <fullName evidence="3">Lipopolysaccharide biosynthesis protein</fullName>
    </submittedName>
</protein>
<dbReference type="InterPro" id="IPR050445">
    <property type="entry name" value="Bact_polysacc_biosynth/exp"/>
</dbReference>
<dbReference type="PANTHER" id="PTHR32309">
    <property type="entry name" value="TYROSINE-PROTEIN KINASE"/>
    <property type="match status" value="1"/>
</dbReference>
<feature type="transmembrane region" description="Helical" evidence="2">
    <location>
        <begin position="20"/>
        <end position="40"/>
    </location>
</feature>
<comment type="caution">
    <text evidence="3">The sequence shown here is derived from an EMBL/GenBank/DDBJ whole genome shotgun (WGS) entry which is preliminary data.</text>
</comment>
<proteinExistence type="predicted"/>
<keyword evidence="2" id="KW-0812">Transmembrane</keyword>
<evidence type="ECO:0000256" key="1">
    <source>
        <dbReference type="SAM" id="Coils"/>
    </source>
</evidence>